<evidence type="ECO:0000313" key="5">
    <source>
        <dbReference type="Proteomes" id="UP001218218"/>
    </source>
</evidence>
<dbReference type="AlphaFoldDB" id="A0AAD7EFX6"/>
<evidence type="ECO:0000256" key="2">
    <source>
        <dbReference type="SAM" id="Phobius"/>
    </source>
</evidence>
<evidence type="ECO:0000259" key="3">
    <source>
        <dbReference type="Pfam" id="PF20152"/>
    </source>
</evidence>
<feature type="compositionally biased region" description="Polar residues" evidence="1">
    <location>
        <begin position="286"/>
        <end position="301"/>
    </location>
</feature>
<feature type="transmembrane region" description="Helical" evidence="2">
    <location>
        <begin position="167"/>
        <end position="193"/>
    </location>
</feature>
<dbReference type="Proteomes" id="UP001218218">
    <property type="component" value="Unassembled WGS sequence"/>
</dbReference>
<keyword evidence="5" id="KW-1185">Reference proteome</keyword>
<proteinExistence type="predicted"/>
<dbReference type="Pfam" id="PF20152">
    <property type="entry name" value="DUF6534"/>
    <property type="match status" value="1"/>
</dbReference>
<keyword evidence="2" id="KW-0472">Membrane</keyword>
<feature type="domain" description="DUF6534" evidence="3">
    <location>
        <begin position="177"/>
        <end position="259"/>
    </location>
</feature>
<keyword evidence="2" id="KW-0812">Transmembrane</keyword>
<gene>
    <name evidence="4" type="ORF">DFH08DRAFT_387258</name>
</gene>
<dbReference type="EMBL" id="JARIHO010000053">
    <property type="protein sequence ID" value="KAJ7320785.1"/>
    <property type="molecule type" value="Genomic_DNA"/>
</dbReference>
<dbReference type="PANTHER" id="PTHR40465">
    <property type="entry name" value="CHROMOSOME 1, WHOLE GENOME SHOTGUN SEQUENCE"/>
    <property type="match status" value="1"/>
</dbReference>
<evidence type="ECO:0000256" key="1">
    <source>
        <dbReference type="SAM" id="MobiDB-lite"/>
    </source>
</evidence>
<sequence>MSSPSTQPTFPTVFPDYSALVTSQLIGSLLHFFFFGTLLIQVYVYRLCFPKDFLGLKFVVYFIFLAMLVCTCLIAADLEYWFGSGYGDISRFADPRNSRFYNPLMGSLIGMIVQLFFAYRIFAMKRAAWPLALLTGLIALAQCAGGMGAGIVSYMDGNMVHDSTRTALAHLWLIAGAVVNILIAGTMTFLLTVTTPPAPGIVKNAVRMVIETNNLTTVAALVGLILFFACPNTTYWVCPTMVLPGMYANTLLVTLNNRAVQRTNSPEATKATVSFSPNGTAPRASAASTMHSRAPLTRSSTVYSTNGVGRVLSVPAMSFARREDAQSEKSAHEKRPRNSVEREWRDGADADSDSEYESEGEGDHEGAEARV</sequence>
<feature type="transmembrane region" description="Helical" evidence="2">
    <location>
        <begin position="58"/>
        <end position="80"/>
    </location>
</feature>
<reference evidence="4" key="1">
    <citation type="submission" date="2023-03" db="EMBL/GenBank/DDBJ databases">
        <title>Massive genome expansion in bonnet fungi (Mycena s.s.) driven by repeated elements and novel gene families across ecological guilds.</title>
        <authorList>
            <consortium name="Lawrence Berkeley National Laboratory"/>
            <person name="Harder C.B."/>
            <person name="Miyauchi S."/>
            <person name="Viragh M."/>
            <person name="Kuo A."/>
            <person name="Thoen E."/>
            <person name="Andreopoulos B."/>
            <person name="Lu D."/>
            <person name="Skrede I."/>
            <person name="Drula E."/>
            <person name="Henrissat B."/>
            <person name="Morin E."/>
            <person name="Kohler A."/>
            <person name="Barry K."/>
            <person name="LaButti K."/>
            <person name="Morin E."/>
            <person name="Salamov A."/>
            <person name="Lipzen A."/>
            <person name="Mereny Z."/>
            <person name="Hegedus B."/>
            <person name="Baldrian P."/>
            <person name="Stursova M."/>
            <person name="Weitz H."/>
            <person name="Taylor A."/>
            <person name="Grigoriev I.V."/>
            <person name="Nagy L.G."/>
            <person name="Martin F."/>
            <person name="Kauserud H."/>
        </authorList>
    </citation>
    <scope>NUCLEOTIDE SEQUENCE</scope>
    <source>
        <strain evidence="4">CBHHK002</strain>
    </source>
</reference>
<feature type="compositionally biased region" description="Polar residues" evidence="1">
    <location>
        <begin position="264"/>
        <end position="279"/>
    </location>
</feature>
<feature type="transmembrane region" description="Helical" evidence="2">
    <location>
        <begin position="25"/>
        <end position="46"/>
    </location>
</feature>
<feature type="region of interest" description="Disordered" evidence="1">
    <location>
        <begin position="320"/>
        <end position="371"/>
    </location>
</feature>
<feature type="transmembrane region" description="Helical" evidence="2">
    <location>
        <begin position="205"/>
        <end position="228"/>
    </location>
</feature>
<organism evidence="4 5">
    <name type="scientific">Mycena albidolilacea</name>
    <dbReference type="NCBI Taxonomy" id="1033008"/>
    <lineage>
        <taxon>Eukaryota</taxon>
        <taxon>Fungi</taxon>
        <taxon>Dikarya</taxon>
        <taxon>Basidiomycota</taxon>
        <taxon>Agaricomycotina</taxon>
        <taxon>Agaricomycetes</taxon>
        <taxon>Agaricomycetidae</taxon>
        <taxon>Agaricales</taxon>
        <taxon>Marasmiineae</taxon>
        <taxon>Mycenaceae</taxon>
        <taxon>Mycena</taxon>
    </lineage>
</organism>
<feature type="compositionally biased region" description="Basic and acidic residues" evidence="1">
    <location>
        <begin position="361"/>
        <end position="371"/>
    </location>
</feature>
<dbReference type="InterPro" id="IPR045339">
    <property type="entry name" value="DUF6534"/>
</dbReference>
<feature type="compositionally biased region" description="Basic and acidic residues" evidence="1">
    <location>
        <begin position="320"/>
        <end position="348"/>
    </location>
</feature>
<comment type="caution">
    <text evidence="4">The sequence shown here is derived from an EMBL/GenBank/DDBJ whole genome shotgun (WGS) entry which is preliminary data.</text>
</comment>
<evidence type="ECO:0000313" key="4">
    <source>
        <dbReference type="EMBL" id="KAJ7320785.1"/>
    </source>
</evidence>
<feature type="compositionally biased region" description="Acidic residues" evidence="1">
    <location>
        <begin position="349"/>
        <end position="360"/>
    </location>
</feature>
<feature type="transmembrane region" description="Helical" evidence="2">
    <location>
        <begin position="100"/>
        <end position="119"/>
    </location>
</feature>
<feature type="transmembrane region" description="Helical" evidence="2">
    <location>
        <begin position="131"/>
        <end position="155"/>
    </location>
</feature>
<dbReference type="PANTHER" id="PTHR40465:SF1">
    <property type="entry name" value="DUF6534 DOMAIN-CONTAINING PROTEIN"/>
    <property type="match status" value="1"/>
</dbReference>
<name>A0AAD7EFX6_9AGAR</name>
<accession>A0AAD7EFX6</accession>
<protein>
    <recommendedName>
        <fullName evidence="3">DUF6534 domain-containing protein</fullName>
    </recommendedName>
</protein>
<keyword evidence="2" id="KW-1133">Transmembrane helix</keyword>
<feature type="region of interest" description="Disordered" evidence="1">
    <location>
        <begin position="264"/>
        <end position="301"/>
    </location>
</feature>